<proteinExistence type="predicted"/>
<organism evidence="2 3">
    <name type="scientific">Crassostrea virginica</name>
    <name type="common">Eastern oyster</name>
    <dbReference type="NCBI Taxonomy" id="6565"/>
    <lineage>
        <taxon>Eukaryota</taxon>
        <taxon>Metazoa</taxon>
        <taxon>Spiralia</taxon>
        <taxon>Lophotrochozoa</taxon>
        <taxon>Mollusca</taxon>
        <taxon>Bivalvia</taxon>
        <taxon>Autobranchia</taxon>
        <taxon>Pteriomorphia</taxon>
        <taxon>Ostreida</taxon>
        <taxon>Ostreoidea</taxon>
        <taxon>Ostreidae</taxon>
        <taxon>Crassostrea</taxon>
    </lineage>
</organism>
<accession>A0A8B8BT46</accession>
<dbReference type="AlphaFoldDB" id="A0A8B8BT46"/>
<sequence>MRTDAIGVNSHDQTVWWNVDLGRVYNIYSVNIVFKNYEGDGCETSGVYGDSCQKLCPINCRNNTCHIKTGTCFECEPGWKGATCNMISGCVGSYGEDCQYPCSKHCVNQICDRFNGSCLFGCDRGYYEPKCDQEFASPREFVSRLSTVASGILGATVIACLLIATAIVVLIVRRKKLCIFGENITSTTDSPYADIENQPSGESTYQELTESDMNKDYHNLALQ</sequence>
<evidence type="ECO:0000313" key="3">
    <source>
        <dbReference type="RefSeq" id="XP_022306121.1"/>
    </source>
</evidence>
<protein>
    <submittedName>
        <fullName evidence="3">Multiple epidermal growth factor-like domains protein 6</fullName>
    </submittedName>
</protein>
<dbReference type="GeneID" id="111112690"/>
<dbReference type="RefSeq" id="XP_022306121.1">
    <property type="nucleotide sequence ID" value="XM_022450413.1"/>
</dbReference>
<reference evidence="3" key="1">
    <citation type="submission" date="2025-08" db="UniProtKB">
        <authorList>
            <consortium name="RefSeq"/>
        </authorList>
    </citation>
    <scope>IDENTIFICATION</scope>
    <source>
        <tissue evidence="3">Whole sample</tissue>
    </source>
</reference>
<evidence type="ECO:0000313" key="2">
    <source>
        <dbReference type="Proteomes" id="UP000694844"/>
    </source>
</evidence>
<dbReference type="Gene3D" id="2.170.300.10">
    <property type="entry name" value="Tie2 ligand-binding domain superfamily"/>
    <property type="match status" value="1"/>
</dbReference>
<feature type="transmembrane region" description="Helical" evidence="1">
    <location>
        <begin position="148"/>
        <end position="172"/>
    </location>
</feature>
<gene>
    <name evidence="3" type="primary">LOC111112690</name>
</gene>
<evidence type="ECO:0000256" key="1">
    <source>
        <dbReference type="SAM" id="Phobius"/>
    </source>
</evidence>
<name>A0A8B8BT46_CRAVI</name>
<dbReference type="PANTHER" id="PTHR24035:SF109">
    <property type="entry name" value="PROTEIN DRAPER"/>
    <property type="match status" value="1"/>
</dbReference>
<keyword evidence="1" id="KW-0812">Transmembrane</keyword>
<dbReference type="InterPro" id="IPR052108">
    <property type="entry name" value="MEGF/SIB"/>
</dbReference>
<dbReference type="OrthoDB" id="6161353at2759"/>
<keyword evidence="1" id="KW-1133">Transmembrane helix</keyword>
<dbReference type="KEGG" id="cvn:111112690"/>
<dbReference type="PANTHER" id="PTHR24035">
    <property type="entry name" value="MULTIPLE EPIDERMAL GROWTH FACTOR-LIKE DOMAINS PROTEIN"/>
    <property type="match status" value="1"/>
</dbReference>
<keyword evidence="2" id="KW-1185">Reference proteome</keyword>
<keyword evidence="1" id="KW-0472">Membrane</keyword>
<dbReference type="Proteomes" id="UP000694844">
    <property type="component" value="Chromosome 9"/>
</dbReference>